<sequence>MCISGEAVDKIVDRLKIGDELSTKIFDLEDVNIFDLTFSVYE</sequence>
<gene>
    <name evidence="1" type="ORF">NE686_08435</name>
</gene>
<evidence type="ECO:0000313" key="2">
    <source>
        <dbReference type="Proteomes" id="UP001524478"/>
    </source>
</evidence>
<accession>A0ABT1S9S3</accession>
<evidence type="ECO:0000313" key="1">
    <source>
        <dbReference type="EMBL" id="MCQ4923107.1"/>
    </source>
</evidence>
<name>A0ABT1S9S3_9FIRM</name>
<organism evidence="1 2">
    <name type="scientific">Tissierella carlieri</name>
    <dbReference type="NCBI Taxonomy" id="689904"/>
    <lineage>
        <taxon>Bacteria</taxon>
        <taxon>Bacillati</taxon>
        <taxon>Bacillota</taxon>
        <taxon>Tissierellia</taxon>
        <taxon>Tissierellales</taxon>
        <taxon>Tissierellaceae</taxon>
        <taxon>Tissierella</taxon>
    </lineage>
</organism>
<protein>
    <submittedName>
        <fullName evidence="1">Uncharacterized protein</fullName>
    </submittedName>
</protein>
<keyword evidence="2" id="KW-1185">Reference proteome</keyword>
<dbReference type="RefSeq" id="WP_256311154.1">
    <property type="nucleotide sequence ID" value="NZ_JANGAC010000005.1"/>
</dbReference>
<dbReference type="Proteomes" id="UP001524478">
    <property type="component" value="Unassembled WGS sequence"/>
</dbReference>
<dbReference type="EMBL" id="JANGAC010000005">
    <property type="protein sequence ID" value="MCQ4923107.1"/>
    <property type="molecule type" value="Genomic_DNA"/>
</dbReference>
<comment type="caution">
    <text evidence="1">The sequence shown here is derived from an EMBL/GenBank/DDBJ whole genome shotgun (WGS) entry which is preliminary data.</text>
</comment>
<reference evidence="1 2" key="1">
    <citation type="submission" date="2022-06" db="EMBL/GenBank/DDBJ databases">
        <title>Isolation of gut microbiota from human fecal samples.</title>
        <authorList>
            <person name="Pamer E.G."/>
            <person name="Barat B."/>
            <person name="Waligurski E."/>
            <person name="Medina S."/>
            <person name="Paddock L."/>
            <person name="Mostad J."/>
        </authorList>
    </citation>
    <scope>NUCLEOTIDE SEQUENCE [LARGE SCALE GENOMIC DNA]</scope>
    <source>
        <strain evidence="1 2">DFI.7.95</strain>
    </source>
</reference>
<proteinExistence type="predicted"/>